<protein>
    <recommendedName>
        <fullName evidence="2">non-specific serine/threonine protein kinase</fullName>
        <ecNumber evidence="2">2.7.11.1</ecNumber>
    </recommendedName>
</protein>
<dbReference type="PANTHER" id="PTHR43671">
    <property type="entry name" value="SERINE/THREONINE-PROTEIN KINASE NEK"/>
    <property type="match status" value="1"/>
</dbReference>
<dbReference type="GO" id="GO:0005524">
    <property type="term" value="F:ATP binding"/>
    <property type="evidence" value="ECO:0007669"/>
    <property type="project" value="UniProtKB-UniRule"/>
</dbReference>
<dbReference type="InterPro" id="IPR017441">
    <property type="entry name" value="Protein_kinase_ATP_BS"/>
</dbReference>
<keyword evidence="3" id="KW-0808">Transferase</keyword>
<evidence type="ECO:0000256" key="3">
    <source>
        <dbReference type="ARBA" id="ARBA00022679"/>
    </source>
</evidence>
<dbReference type="GO" id="GO:0004674">
    <property type="term" value="F:protein serine/threonine kinase activity"/>
    <property type="evidence" value="ECO:0007669"/>
    <property type="project" value="UniProtKB-KW"/>
</dbReference>
<feature type="domain" description="Protein kinase" evidence="8">
    <location>
        <begin position="88"/>
        <end position="372"/>
    </location>
</feature>
<proteinExistence type="inferred from homology"/>
<dbReference type="PROSITE" id="PS00107">
    <property type="entry name" value="PROTEIN_KINASE_ATP"/>
    <property type="match status" value="1"/>
</dbReference>
<dbReference type="SUPFAM" id="SSF48452">
    <property type="entry name" value="TPR-like"/>
    <property type="match status" value="2"/>
</dbReference>
<comment type="similarity">
    <text evidence="1">Belongs to the protein kinase superfamily. NEK Ser/Thr protein kinase family. NIMA subfamily.</text>
</comment>
<keyword evidence="10" id="KW-1185">Reference proteome</keyword>
<keyword evidence="5 9" id="KW-0418">Kinase</keyword>
<dbReference type="STRING" id="54.SAMN02745121_05948"/>
<dbReference type="Pfam" id="PF13424">
    <property type="entry name" value="TPR_12"/>
    <property type="match status" value="3"/>
</dbReference>
<evidence type="ECO:0000313" key="10">
    <source>
        <dbReference type="Proteomes" id="UP000199400"/>
    </source>
</evidence>
<evidence type="ECO:0000256" key="2">
    <source>
        <dbReference type="ARBA" id="ARBA00012513"/>
    </source>
</evidence>
<dbReference type="PROSITE" id="PS00108">
    <property type="entry name" value="PROTEIN_KINASE_ST"/>
    <property type="match status" value="1"/>
</dbReference>
<dbReference type="EMBL" id="FOMX01000022">
    <property type="protein sequence ID" value="SFE89455.1"/>
    <property type="molecule type" value="Genomic_DNA"/>
</dbReference>
<dbReference type="Pfam" id="PF13374">
    <property type="entry name" value="TPR_10"/>
    <property type="match status" value="1"/>
</dbReference>
<dbReference type="Proteomes" id="UP000199400">
    <property type="component" value="Unassembled WGS sequence"/>
</dbReference>
<dbReference type="Gene3D" id="1.10.510.10">
    <property type="entry name" value="Transferase(Phosphotransferase) domain 1"/>
    <property type="match status" value="1"/>
</dbReference>
<reference evidence="10" key="1">
    <citation type="submission" date="2016-10" db="EMBL/GenBank/DDBJ databases">
        <authorList>
            <person name="Varghese N."/>
            <person name="Submissions S."/>
        </authorList>
    </citation>
    <scope>NUCLEOTIDE SEQUENCE [LARGE SCALE GENOMIC DNA]</scope>
    <source>
        <strain evidence="10">ATCC 25963</strain>
    </source>
</reference>
<gene>
    <name evidence="9" type="ORF">SAMN02745121_05948</name>
</gene>
<name>A0A1I2E9D1_9BACT</name>
<dbReference type="Pfam" id="PF00069">
    <property type="entry name" value="Pkinase"/>
    <property type="match status" value="1"/>
</dbReference>
<dbReference type="InterPro" id="IPR011990">
    <property type="entry name" value="TPR-like_helical_dom_sf"/>
</dbReference>
<keyword evidence="9" id="KW-0723">Serine/threonine-protein kinase</keyword>
<dbReference type="PANTHER" id="PTHR43671:SF13">
    <property type="entry name" value="SERINE_THREONINE-PROTEIN KINASE NEK2"/>
    <property type="match status" value="1"/>
</dbReference>
<dbReference type="CDD" id="cd14014">
    <property type="entry name" value="STKc_PknB_like"/>
    <property type="match status" value="1"/>
</dbReference>
<feature type="binding site" evidence="7">
    <location>
        <position position="117"/>
    </location>
    <ligand>
        <name>ATP</name>
        <dbReference type="ChEBI" id="CHEBI:30616"/>
    </ligand>
</feature>
<accession>A0A1I2E9D1</accession>
<dbReference type="SUPFAM" id="SSF56112">
    <property type="entry name" value="Protein kinase-like (PK-like)"/>
    <property type="match status" value="1"/>
</dbReference>
<dbReference type="InterPro" id="IPR050660">
    <property type="entry name" value="NEK_Ser/Thr_kinase"/>
</dbReference>
<dbReference type="PROSITE" id="PS50011">
    <property type="entry name" value="PROTEIN_KINASE_DOM"/>
    <property type="match status" value="1"/>
</dbReference>
<evidence type="ECO:0000313" key="9">
    <source>
        <dbReference type="EMBL" id="SFE89455.1"/>
    </source>
</evidence>
<dbReference type="InterPro" id="IPR000719">
    <property type="entry name" value="Prot_kinase_dom"/>
</dbReference>
<evidence type="ECO:0000256" key="7">
    <source>
        <dbReference type="PROSITE-ProRule" id="PRU10141"/>
    </source>
</evidence>
<sequence>MATPKNALDRTDIAAPATRVVPTGLEGRDLLVTQRVDAPAREQLVTQRVDAPAREQLVTQRADAPARERPTPTAVPPIPSLLAHIGRFTILERLGEGAMGIVYAAYDDQLDRKVAVKVLRSDSSQREPQARERMLREAQAMARVSHPNIVAVHEVGYHDGEVFIAMEFVRGQSLATWLKAARPWRARVETLLQAGRGLAVAHAAGLVHRDFKPANVIVGSDGVVKVLDFGLARAVDREVEEDPPTLRSTLTSSLDHQITHTGTVVGTPAYMAPELLLGQPATEKSDQFSFCVSLYEALYDASPFDTSSLLALTDAVTRGAIRQPPSGSHVPAALLQIITRGLSVDPKRRFPSMPALLAALERTLERRRAPWLATAGLAGVLAAAGFAAAAYYPTGDPCEGARDELVGLWDAPAAAAAHQGLLGTGVPFAEDTWTRVKARLDAYAGELVDMREDACRAHQQGRASTHLFDLRTACLDQRHKSLAAFVAILQRADVEVVGNAGAAAANLPSLAACDDTRALTEAVPPPDDPASAARVAGLRGVLAEAQAHELAGQFNQGLALVEGLELGDLAYPPLVAEIGLRRGSLLSEAGRHTEALQELTQALQVALASGHDGVAAALATRRDFVRAARLQQSREVLNDAPLIDGLVARVGSTREGRELRGDHLNNLGIAHAVLGESQAAREYFVASIEARQAVLGEEHPQVVYALGNLGLALITGDNALEGVRQLRAAFTAAESSLGPKHPHVALLAINLGVGLTGLHRFAEAAGYFQRALTLQSELLGPDAADLHWVLTGIGDLEVDQRRCNDAEASYRRALQVLRASETSLDPTAFMPLLGLGKAASCRGDFVAAERHFQHAHRLAEQSFGADELRGADVNDQHGDMLLRAGDIDGALVQYQRGLEVRRARLPADAPLLADSLRRIAKAHRVAGRLDEAAKLLQEAQRLRERDPEVESAEAALIRLRLGDLALDRNNPGEARGHYERAIAIYSAVSEAEIAELALARFGLARARAAESGAVAPEDRSLAEQALGALQNLGPAYQPEQASVRGWLAAHPR</sequence>
<dbReference type="Gene3D" id="3.30.200.20">
    <property type="entry name" value="Phosphorylase Kinase, domain 1"/>
    <property type="match status" value="1"/>
</dbReference>
<evidence type="ECO:0000256" key="6">
    <source>
        <dbReference type="ARBA" id="ARBA00022840"/>
    </source>
</evidence>
<evidence type="ECO:0000256" key="5">
    <source>
        <dbReference type="ARBA" id="ARBA00022777"/>
    </source>
</evidence>
<dbReference type="Gene3D" id="1.25.40.10">
    <property type="entry name" value="Tetratricopeptide repeat domain"/>
    <property type="match status" value="2"/>
</dbReference>
<keyword evidence="6 7" id="KW-0067">ATP-binding</keyword>
<dbReference type="InterPro" id="IPR008271">
    <property type="entry name" value="Ser/Thr_kinase_AS"/>
</dbReference>
<dbReference type="AlphaFoldDB" id="A0A1I2E9D1"/>
<dbReference type="OrthoDB" id="9801841at2"/>
<evidence type="ECO:0000256" key="4">
    <source>
        <dbReference type="ARBA" id="ARBA00022741"/>
    </source>
</evidence>
<organism evidence="9 10">
    <name type="scientific">Nannocystis exedens</name>
    <dbReference type="NCBI Taxonomy" id="54"/>
    <lineage>
        <taxon>Bacteria</taxon>
        <taxon>Pseudomonadati</taxon>
        <taxon>Myxococcota</taxon>
        <taxon>Polyangia</taxon>
        <taxon>Nannocystales</taxon>
        <taxon>Nannocystaceae</taxon>
        <taxon>Nannocystis</taxon>
    </lineage>
</organism>
<dbReference type="InterPro" id="IPR019734">
    <property type="entry name" value="TPR_rpt"/>
</dbReference>
<evidence type="ECO:0000259" key="8">
    <source>
        <dbReference type="PROSITE" id="PS50011"/>
    </source>
</evidence>
<keyword evidence="4 7" id="KW-0547">Nucleotide-binding</keyword>
<dbReference type="EC" id="2.7.11.1" evidence="2"/>
<dbReference type="SMART" id="SM00028">
    <property type="entry name" value="TPR"/>
    <property type="match status" value="8"/>
</dbReference>
<evidence type="ECO:0000256" key="1">
    <source>
        <dbReference type="ARBA" id="ARBA00010886"/>
    </source>
</evidence>
<dbReference type="InterPro" id="IPR011009">
    <property type="entry name" value="Kinase-like_dom_sf"/>
</dbReference>